<evidence type="ECO:0000256" key="4">
    <source>
        <dbReference type="ARBA" id="ARBA00022803"/>
    </source>
</evidence>
<keyword evidence="4 7" id="KW-0802">TPR repeat</keyword>
<dbReference type="InterPro" id="IPR001623">
    <property type="entry name" value="DnaJ_domain"/>
</dbReference>
<feature type="region of interest" description="Disordered" evidence="8">
    <location>
        <begin position="459"/>
        <end position="504"/>
    </location>
</feature>
<dbReference type="EMBL" id="DF933856">
    <property type="protein sequence ID" value="GAM43592.1"/>
    <property type="molecule type" value="Genomic_DNA"/>
</dbReference>
<dbReference type="FunFam" id="1.25.40.10:FF:000224">
    <property type="entry name" value="DnaJ and TPR domain protein"/>
    <property type="match status" value="1"/>
</dbReference>
<name>A0A6V8HQN0_TALPI</name>
<reference evidence="12" key="1">
    <citation type="journal article" date="2015" name="Genome Announc.">
        <title>Draft genome sequence of Talaromyces cellulolyticus strain Y-94, a source of lignocellulosic biomass-degrading enzymes.</title>
        <authorList>
            <person name="Fujii T."/>
            <person name="Koike H."/>
            <person name="Sawayama S."/>
            <person name="Yano S."/>
            <person name="Inoue H."/>
        </authorList>
    </citation>
    <scope>NUCLEOTIDE SEQUENCE [LARGE SCALE GENOMIC DNA]</scope>
    <source>
        <strain evidence="12">Y-94</strain>
    </source>
</reference>
<dbReference type="GO" id="GO:0051087">
    <property type="term" value="F:protein-folding chaperone binding"/>
    <property type="evidence" value="ECO:0007669"/>
    <property type="project" value="TreeGrafter"/>
</dbReference>
<dbReference type="PROSITE" id="PS50005">
    <property type="entry name" value="TPR"/>
    <property type="match status" value="1"/>
</dbReference>
<dbReference type="SMART" id="SM00028">
    <property type="entry name" value="TPR"/>
    <property type="match status" value="5"/>
</dbReference>
<gene>
    <name evidence="11" type="ORF">TCE0_060f18527</name>
</gene>
<proteinExistence type="predicted"/>
<dbReference type="Pfam" id="PF13181">
    <property type="entry name" value="TPR_8"/>
    <property type="match status" value="1"/>
</dbReference>
<dbReference type="FunFam" id="1.10.287.110:FF:000083">
    <property type="entry name" value="DnaJ and TPR domain protein"/>
    <property type="match status" value="1"/>
</dbReference>
<dbReference type="InterPro" id="IPR011990">
    <property type="entry name" value="TPR-like_helical_dom_sf"/>
</dbReference>
<feature type="domain" description="J" evidence="10">
    <location>
        <begin position="400"/>
        <end position="469"/>
    </location>
</feature>
<evidence type="ECO:0000313" key="11">
    <source>
        <dbReference type="EMBL" id="GAM43592.1"/>
    </source>
</evidence>
<dbReference type="GO" id="GO:0005788">
    <property type="term" value="C:endoplasmic reticulum lumen"/>
    <property type="evidence" value="ECO:0007669"/>
    <property type="project" value="UniProtKB-SubCell"/>
</dbReference>
<organism evidence="11 12">
    <name type="scientific">Talaromyces pinophilus</name>
    <name type="common">Penicillium pinophilum</name>
    <dbReference type="NCBI Taxonomy" id="128442"/>
    <lineage>
        <taxon>Eukaryota</taxon>
        <taxon>Fungi</taxon>
        <taxon>Dikarya</taxon>
        <taxon>Ascomycota</taxon>
        <taxon>Pezizomycotina</taxon>
        <taxon>Eurotiomycetes</taxon>
        <taxon>Eurotiomycetidae</taxon>
        <taxon>Eurotiales</taxon>
        <taxon>Trichocomaceae</taxon>
        <taxon>Talaromyces</taxon>
        <taxon>Talaromyces sect. Talaromyces</taxon>
    </lineage>
</organism>
<evidence type="ECO:0000256" key="5">
    <source>
        <dbReference type="ARBA" id="ARBA00022824"/>
    </source>
</evidence>
<dbReference type="AlphaFoldDB" id="A0A6V8HQN0"/>
<dbReference type="PRINTS" id="PR00625">
    <property type="entry name" value="JDOMAIN"/>
</dbReference>
<keyword evidence="2 9" id="KW-0732">Signal</keyword>
<evidence type="ECO:0000256" key="1">
    <source>
        <dbReference type="ARBA" id="ARBA00004319"/>
    </source>
</evidence>
<evidence type="ECO:0000256" key="3">
    <source>
        <dbReference type="ARBA" id="ARBA00022737"/>
    </source>
</evidence>
<comment type="subcellular location">
    <subcellularLocation>
        <location evidence="1">Endoplasmic reticulum lumen</location>
    </subcellularLocation>
</comment>
<dbReference type="InterPro" id="IPR036869">
    <property type="entry name" value="J_dom_sf"/>
</dbReference>
<dbReference type="GO" id="GO:0034975">
    <property type="term" value="P:protein folding in endoplasmic reticulum"/>
    <property type="evidence" value="ECO:0007669"/>
    <property type="project" value="TreeGrafter"/>
</dbReference>
<dbReference type="Gene3D" id="1.25.40.10">
    <property type="entry name" value="Tetratricopeptide repeat domain"/>
    <property type="match status" value="1"/>
</dbReference>
<protein>
    <recommendedName>
        <fullName evidence="6">Tetratricopeptide repeat and J domain-containing co-chaperone DNJ1</fullName>
    </recommendedName>
</protein>
<sequence length="528" mass="58185">MRLPTKEFAVLLACAGVGSSLQADIPADLPVASLISSAKSHLATGSPRDALAYFDAAVARDPTNYLTIFQRGATYLSLGRDTQAIDDFNRVLELKPDFDGALLQRSRIKSRSADWAGAKEDLVKAGKRSSPEYVELDEAQTAEKAAEHAEAKGDWETCVSQSSVAIMKASVALNLRRLRAHCRFEKGDIQEALGDLAHILQISPGSVEPHLQISSTLFYALGDHERAIAQIRKCLHSDPDSKACSRLFRKEKQYVKSLNQLQEFKEKRKFTNAINLLVGTKDESGMIDDVKEDIKEAREAGHIHPNAPDELYTSLVETACEVYRAMNSKKAKTYCADILQLKPHSLHGLLYQAQAFIDEDEFDRAINTLNTAKEHHQSSREVQELLQKAQVLLKRSKQKDYYKVLGVSRDADDRTIKRAYRQLTKLHHPDKAMSQGISKEDAEKKMASINEAYEVLSDPELRARFDNGDDPNDPESGRGGPFQGHPFAGGRGGGGQQFFFQQGGGGGGAQFKFNGFPGGGFPGGGFPF</sequence>
<dbReference type="Proteomes" id="UP000053095">
    <property type="component" value="Unassembled WGS sequence"/>
</dbReference>
<dbReference type="Pfam" id="PF13432">
    <property type="entry name" value="TPR_16"/>
    <property type="match status" value="1"/>
</dbReference>
<feature type="repeat" description="TPR" evidence="7">
    <location>
        <begin position="65"/>
        <end position="98"/>
    </location>
</feature>
<evidence type="ECO:0000256" key="9">
    <source>
        <dbReference type="SAM" id="SignalP"/>
    </source>
</evidence>
<keyword evidence="12" id="KW-1185">Reference proteome</keyword>
<dbReference type="SMART" id="SM00271">
    <property type="entry name" value="DnaJ"/>
    <property type="match status" value="1"/>
</dbReference>
<feature type="signal peptide" evidence="9">
    <location>
        <begin position="1"/>
        <end position="20"/>
    </location>
</feature>
<keyword evidence="3" id="KW-0677">Repeat</keyword>
<dbReference type="GO" id="GO:0051787">
    <property type="term" value="F:misfolded protein binding"/>
    <property type="evidence" value="ECO:0007669"/>
    <property type="project" value="TreeGrafter"/>
</dbReference>
<dbReference type="PROSITE" id="PS50076">
    <property type="entry name" value="DNAJ_2"/>
    <property type="match status" value="1"/>
</dbReference>
<comment type="caution">
    <text evidence="11">The sequence shown here is derived from an EMBL/GenBank/DDBJ whole genome shotgun (WGS) entry which is preliminary data.</text>
</comment>
<evidence type="ECO:0000256" key="2">
    <source>
        <dbReference type="ARBA" id="ARBA00022729"/>
    </source>
</evidence>
<dbReference type="SUPFAM" id="SSF48452">
    <property type="entry name" value="TPR-like"/>
    <property type="match status" value="2"/>
</dbReference>
<evidence type="ECO:0000259" key="10">
    <source>
        <dbReference type="PROSITE" id="PS50076"/>
    </source>
</evidence>
<dbReference type="Pfam" id="PF00226">
    <property type="entry name" value="DnaJ"/>
    <property type="match status" value="1"/>
</dbReference>
<dbReference type="InterPro" id="IPR019734">
    <property type="entry name" value="TPR_rpt"/>
</dbReference>
<dbReference type="SUPFAM" id="SSF46565">
    <property type="entry name" value="Chaperone J-domain"/>
    <property type="match status" value="1"/>
</dbReference>
<dbReference type="InterPro" id="IPR051727">
    <property type="entry name" value="DnaJ_C3_Co-chaperones"/>
</dbReference>
<evidence type="ECO:0000256" key="8">
    <source>
        <dbReference type="SAM" id="MobiDB-lite"/>
    </source>
</evidence>
<dbReference type="Gene3D" id="1.10.287.110">
    <property type="entry name" value="DnaJ domain"/>
    <property type="match status" value="1"/>
</dbReference>
<evidence type="ECO:0000256" key="6">
    <source>
        <dbReference type="ARBA" id="ARBA00073740"/>
    </source>
</evidence>
<feature type="chain" id="PRO_5027728549" description="Tetratricopeptide repeat and J domain-containing co-chaperone DNJ1" evidence="9">
    <location>
        <begin position="21"/>
        <end position="528"/>
    </location>
</feature>
<keyword evidence="5" id="KW-0256">Endoplasmic reticulum</keyword>
<feature type="compositionally biased region" description="Gly residues" evidence="8">
    <location>
        <begin position="477"/>
        <end position="504"/>
    </location>
</feature>
<dbReference type="CDD" id="cd06257">
    <property type="entry name" value="DnaJ"/>
    <property type="match status" value="1"/>
</dbReference>
<evidence type="ECO:0000313" key="12">
    <source>
        <dbReference type="Proteomes" id="UP000053095"/>
    </source>
</evidence>
<dbReference type="PANTHER" id="PTHR44140:SF2">
    <property type="entry name" value="LD25575P"/>
    <property type="match status" value="1"/>
</dbReference>
<accession>A0A6V8HQN0</accession>
<dbReference type="PANTHER" id="PTHR44140">
    <property type="entry name" value="LD25575P"/>
    <property type="match status" value="1"/>
</dbReference>
<evidence type="ECO:0000256" key="7">
    <source>
        <dbReference type="PROSITE-ProRule" id="PRU00339"/>
    </source>
</evidence>